<organism evidence="1">
    <name type="scientific">mine drainage metagenome</name>
    <dbReference type="NCBI Taxonomy" id="410659"/>
    <lineage>
        <taxon>unclassified sequences</taxon>
        <taxon>metagenomes</taxon>
        <taxon>ecological metagenomes</taxon>
    </lineage>
</organism>
<dbReference type="EMBL" id="MLJW01007312">
    <property type="protein sequence ID" value="OIQ65454.1"/>
    <property type="molecule type" value="Genomic_DNA"/>
</dbReference>
<protein>
    <submittedName>
        <fullName evidence="1">Uncharacterized protein</fullName>
    </submittedName>
</protein>
<comment type="caution">
    <text evidence="1">The sequence shown here is derived from an EMBL/GenBank/DDBJ whole genome shotgun (WGS) entry which is preliminary data.</text>
</comment>
<evidence type="ECO:0000313" key="1">
    <source>
        <dbReference type="EMBL" id="OIQ65454.1"/>
    </source>
</evidence>
<proteinExistence type="predicted"/>
<gene>
    <name evidence="1" type="ORF">GALL_529860</name>
</gene>
<name>A0A1J5P2T3_9ZZZZ</name>
<dbReference type="AlphaFoldDB" id="A0A1J5P2T3"/>
<sequence>MTDMIAAPHRDQALCHEGAIESDQRRDVCDGTERDVMQHAEQIGLWPFAGPEPARAQLAIDRDQRHQHEADGGEVAEAGEIIGPVRIHQRVDLGQFIAALMMIDHHDRHSEPAGFRQRLEAGGAAIHRHQQRGTLGRKHAHGLDIGAIALKDPVGNVDQRIEPAMAQMPGEQRRRGGAVDIVVAEDRDPFAARRRIRDAVGGRLHLRHRVGIGQQLANGRIEKILDRVDLDIAPRQHPRQHLRQSIALHNRERPRRAARIEPVAPQFSGRRMRHAKKGRRGFDRQCGCGKRHDAFGR</sequence>
<accession>A0A1J5P2T3</accession>
<reference evidence="1" key="1">
    <citation type="submission" date="2016-10" db="EMBL/GenBank/DDBJ databases">
        <title>Sequence of Gallionella enrichment culture.</title>
        <authorList>
            <person name="Poehlein A."/>
            <person name="Muehling M."/>
            <person name="Daniel R."/>
        </authorList>
    </citation>
    <scope>NUCLEOTIDE SEQUENCE</scope>
</reference>